<protein>
    <submittedName>
        <fullName evidence="1">Uncharacterized protein</fullName>
    </submittedName>
</protein>
<dbReference type="KEGG" id="nai:NECAME_13638"/>
<proteinExistence type="predicted"/>
<keyword evidence="2" id="KW-1185">Reference proteome</keyword>
<name>W2STM7_NECAM</name>
<dbReference type="Proteomes" id="UP000053676">
    <property type="component" value="Unassembled WGS sequence"/>
</dbReference>
<reference evidence="2" key="1">
    <citation type="journal article" date="2014" name="Nat. Genet.">
        <title>Genome of the human hookworm Necator americanus.</title>
        <authorList>
            <person name="Tang Y.T."/>
            <person name="Gao X."/>
            <person name="Rosa B.A."/>
            <person name="Abubucker S."/>
            <person name="Hallsworth-Pepin K."/>
            <person name="Martin J."/>
            <person name="Tyagi R."/>
            <person name="Heizer E."/>
            <person name="Zhang X."/>
            <person name="Bhonagiri-Palsikar V."/>
            <person name="Minx P."/>
            <person name="Warren W.C."/>
            <person name="Wang Q."/>
            <person name="Zhan B."/>
            <person name="Hotez P.J."/>
            <person name="Sternberg P.W."/>
            <person name="Dougall A."/>
            <person name="Gaze S.T."/>
            <person name="Mulvenna J."/>
            <person name="Sotillo J."/>
            <person name="Ranganathan S."/>
            <person name="Rabelo E.M."/>
            <person name="Wilson R.K."/>
            <person name="Felgner P.L."/>
            <person name="Bethony J."/>
            <person name="Hawdon J.M."/>
            <person name="Gasser R.B."/>
            <person name="Loukas A."/>
            <person name="Mitreva M."/>
        </authorList>
    </citation>
    <scope>NUCLEOTIDE SEQUENCE [LARGE SCALE GENOMIC DNA]</scope>
</reference>
<accession>W2STM7</accession>
<sequence>MISNGRIADELALAGHDVVLFEPDFLNVSHTVNPVKFARRWQLSGFSSVLRDVLQGVHYSDLTNE</sequence>
<dbReference type="EMBL" id="KI661935">
    <property type="protein sequence ID" value="ETN73109.1"/>
    <property type="molecule type" value="Genomic_DNA"/>
</dbReference>
<dbReference type="OrthoDB" id="5835829at2759"/>
<evidence type="ECO:0000313" key="1">
    <source>
        <dbReference type="EMBL" id="ETN73109.1"/>
    </source>
</evidence>
<dbReference type="AlphaFoldDB" id="W2STM7"/>
<organism evidence="1 2">
    <name type="scientific">Necator americanus</name>
    <name type="common">Human hookworm</name>
    <dbReference type="NCBI Taxonomy" id="51031"/>
    <lineage>
        <taxon>Eukaryota</taxon>
        <taxon>Metazoa</taxon>
        <taxon>Ecdysozoa</taxon>
        <taxon>Nematoda</taxon>
        <taxon>Chromadorea</taxon>
        <taxon>Rhabditida</taxon>
        <taxon>Rhabditina</taxon>
        <taxon>Rhabditomorpha</taxon>
        <taxon>Strongyloidea</taxon>
        <taxon>Ancylostomatidae</taxon>
        <taxon>Bunostominae</taxon>
        <taxon>Necator</taxon>
    </lineage>
</organism>
<gene>
    <name evidence="1" type="ORF">NECAME_13638</name>
</gene>
<evidence type="ECO:0000313" key="2">
    <source>
        <dbReference type="Proteomes" id="UP000053676"/>
    </source>
</evidence>